<keyword evidence="4 8" id="KW-0547">Nucleotide-binding</keyword>
<comment type="subcellular location">
    <subcellularLocation>
        <location evidence="8">Cytoplasm</location>
    </subcellularLocation>
</comment>
<evidence type="ECO:0000256" key="8">
    <source>
        <dbReference type="HAMAP-Rule" id="MF_00316"/>
    </source>
</evidence>
<feature type="binding site" evidence="8">
    <location>
        <begin position="208"/>
        <end position="210"/>
    </location>
    <ligand>
        <name>GTP</name>
        <dbReference type="ChEBI" id="CHEBI:37565"/>
    </ligand>
</feature>
<evidence type="ECO:0000256" key="4">
    <source>
        <dbReference type="ARBA" id="ARBA00022741"/>
    </source>
</evidence>
<comment type="similarity">
    <text evidence="8">Belongs to the MobA family.</text>
</comment>
<dbReference type="GO" id="GO:0005525">
    <property type="term" value="F:GTP binding"/>
    <property type="evidence" value="ECO:0007669"/>
    <property type="project" value="UniProtKB-UniRule"/>
</dbReference>
<evidence type="ECO:0000256" key="5">
    <source>
        <dbReference type="ARBA" id="ARBA00022842"/>
    </source>
</evidence>
<dbReference type="InterPro" id="IPR013482">
    <property type="entry name" value="Molybde_CF_guanTrfase"/>
</dbReference>
<dbReference type="RefSeq" id="WP_245756129.1">
    <property type="nucleotide sequence ID" value="NZ_FOOT01000002.1"/>
</dbReference>
<sequence length="400" mass="44652">MRRQEGSVTLKEHKKHSLIPRPTYGNFGRNEWAILGTPCSAIKALADTVIKALSGKYKCAYVDAQHAHADEEAVLPGRLAAGAVATYTDQIHYHQFDFKKELNPFHFRQLFADMDLVLVNGNHEQAKAQVVVIDTSKKASLQKRLSQLTHVQLFLLADNADEVFDFIQDAVPDWQNVPLYRLSETGKIVAFFQEQLQQARPMLNGLVLAGGQSLRMGQDKGALQWHGKAQRYFMADMLKSFCAEVFISCRAEQAGELDRTYKPLADTFTGLGPYGAILSAFREQPDAAWLVVACDLPLLNKATLQQLVDKRNSSAVATTFESPHDGFPEPLITIWEPKSYPQLLSFLGQGYTCPRKVLLNSDTQLLTPLDPEALMNVNTPEELARVKEVLAQRTTSIHAE</sequence>
<feature type="binding site" evidence="8">
    <location>
        <position position="295"/>
    </location>
    <ligand>
        <name>GTP</name>
        <dbReference type="ChEBI" id="CHEBI:37565"/>
    </ligand>
</feature>
<organism evidence="10 11">
    <name type="scientific">Pontibacter chinhatensis</name>
    <dbReference type="NCBI Taxonomy" id="1436961"/>
    <lineage>
        <taxon>Bacteria</taxon>
        <taxon>Pseudomonadati</taxon>
        <taxon>Bacteroidota</taxon>
        <taxon>Cytophagia</taxon>
        <taxon>Cytophagales</taxon>
        <taxon>Hymenobacteraceae</taxon>
        <taxon>Pontibacter</taxon>
    </lineage>
</organism>
<keyword evidence="11" id="KW-1185">Reference proteome</keyword>
<evidence type="ECO:0000256" key="7">
    <source>
        <dbReference type="ARBA" id="ARBA00023150"/>
    </source>
</evidence>
<evidence type="ECO:0000256" key="3">
    <source>
        <dbReference type="ARBA" id="ARBA00022723"/>
    </source>
</evidence>
<evidence type="ECO:0000259" key="9">
    <source>
        <dbReference type="Pfam" id="PF12804"/>
    </source>
</evidence>
<feature type="binding site" evidence="8">
    <location>
        <position position="295"/>
    </location>
    <ligand>
        <name>Mg(2+)</name>
        <dbReference type="ChEBI" id="CHEBI:18420"/>
    </ligand>
</feature>
<dbReference type="GO" id="GO:0005737">
    <property type="term" value="C:cytoplasm"/>
    <property type="evidence" value="ECO:0007669"/>
    <property type="project" value="UniProtKB-SubCell"/>
</dbReference>
<dbReference type="Proteomes" id="UP000198724">
    <property type="component" value="Unassembled WGS sequence"/>
</dbReference>
<dbReference type="EC" id="2.7.7.77" evidence="8"/>
<name>A0A1I2RHL2_9BACT</name>
<comment type="function">
    <text evidence="8">Transfers a GMP moiety from GTP to Mo-molybdopterin (Mo-MPT) cofactor (Moco or molybdenum cofactor) to form Mo-molybdopterin guanine dinucleotide (Mo-MGD) cofactor.</text>
</comment>
<dbReference type="STRING" id="1436961.SAMN05421739_102398"/>
<evidence type="ECO:0000256" key="6">
    <source>
        <dbReference type="ARBA" id="ARBA00023134"/>
    </source>
</evidence>
<accession>A0A1I2RHL2</accession>
<dbReference type="GO" id="GO:0061603">
    <property type="term" value="F:molybdenum cofactor guanylyltransferase activity"/>
    <property type="evidence" value="ECO:0007669"/>
    <property type="project" value="UniProtKB-EC"/>
</dbReference>
<comment type="cofactor">
    <cofactor evidence="8">
        <name>Mg(2+)</name>
        <dbReference type="ChEBI" id="CHEBI:18420"/>
    </cofactor>
</comment>
<dbReference type="Pfam" id="PF12804">
    <property type="entry name" value="NTP_transf_3"/>
    <property type="match status" value="1"/>
</dbReference>
<feature type="binding site" evidence="8">
    <location>
        <position position="220"/>
    </location>
    <ligand>
        <name>GTP</name>
        <dbReference type="ChEBI" id="CHEBI:37565"/>
    </ligand>
</feature>
<comment type="catalytic activity">
    <reaction evidence="8">
        <text>Mo-molybdopterin + GTP + H(+) = Mo-molybdopterin guanine dinucleotide + diphosphate</text>
        <dbReference type="Rhea" id="RHEA:34243"/>
        <dbReference type="ChEBI" id="CHEBI:15378"/>
        <dbReference type="ChEBI" id="CHEBI:33019"/>
        <dbReference type="ChEBI" id="CHEBI:37565"/>
        <dbReference type="ChEBI" id="CHEBI:71302"/>
        <dbReference type="ChEBI" id="CHEBI:71310"/>
        <dbReference type="EC" id="2.7.7.77"/>
    </reaction>
</comment>
<feature type="binding site" evidence="8">
    <location>
        <position position="266"/>
    </location>
    <ligand>
        <name>GTP</name>
        <dbReference type="ChEBI" id="CHEBI:37565"/>
    </ligand>
</feature>
<dbReference type="Gene3D" id="3.90.550.10">
    <property type="entry name" value="Spore Coat Polysaccharide Biosynthesis Protein SpsA, Chain A"/>
    <property type="match status" value="1"/>
</dbReference>
<dbReference type="GO" id="GO:0046872">
    <property type="term" value="F:metal ion binding"/>
    <property type="evidence" value="ECO:0007669"/>
    <property type="project" value="UniProtKB-KW"/>
</dbReference>
<keyword evidence="1 8" id="KW-0963">Cytoplasm</keyword>
<protein>
    <recommendedName>
        <fullName evidence="8">Probable molybdenum cofactor guanylyltransferase</fullName>
        <shortName evidence="8">MoCo guanylyltransferase</shortName>
        <ecNumber evidence="8">2.7.7.77</ecNumber>
    </recommendedName>
    <alternativeName>
        <fullName evidence="8">GTP:molybdopterin guanylyltransferase</fullName>
    </alternativeName>
    <alternativeName>
        <fullName evidence="8">Mo-MPT guanylyltransferase</fullName>
    </alternativeName>
    <alternativeName>
        <fullName evidence="8">Molybdopterin guanylyltransferase</fullName>
    </alternativeName>
    <alternativeName>
        <fullName evidence="8">Molybdopterin-guanine dinucleotide synthase</fullName>
        <shortName evidence="8">MGD synthase</shortName>
    </alternativeName>
</protein>
<keyword evidence="6 8" id="KW-0342">GTP-binding</keyword>
<proteinExistence type="inferred from homology"/>
<evidence type="ECO:0000313" key="10">
    <source>
        <dbReference type="EMBL" id="SFG40145.1"/>
    </source>
</evidence>
<dbReference type="GO" id="GO:0006777">
    <property type="term" value="P:Mo-molybdopterin cofactor biosynthetic process"/>
    <property type="evidence" value="ECO:0007669"/>
    <property type="project" value="UniProtKB-KW"/>
</dbReference>
<dbReference type="InterPro" id="IPR029044">
    <property type="entry name" value="Nucleotide-diphossugar_trans"/>
</dbReference>
<dbReference type="PANTHER" id="PTHR19136:SF81">
    <property type="entry name" value="MOLYBDENUM COFACTOR GUANYLYLTRANSFERASE"/>
    <property type="match status" value="1"/>
</dbReference>
<dbReference type="HAMAP" id="MF_00316">
    <property type="entry name" value="MobA"/>
    <property type="match status" value="1"/>
</dbReference>
<keyword evidence="2 8" id="KW-0808">Transferase</keyword>
<evidence type="ECO:0000313" key="11">
    <source>
        <dbReference type="Proteomes" id="UP000198724"/>
    </source>
</evidence>
<keyword evidence="5 8" id="KW-0460">Magnesium</keyword>
<comment type="caution">
    <text evidence="8">Lacks conserved residue(s) required for the propagation of feature annotation.</text>
</comment>
<keyword evidence="7 8" id="KW-0501">Molybdenum cofactor biosynthesis</keyword>
<evidence type="ECO:0000256" key="2">
    <source>
        <dbReference type="ARBA" id="ARBA00022679"/>
    </source>
</evidence>
<keyword evidence="3 8" id="KW-0479">Metal-binding</keyword>
<feature type="domain" description="MobA-like NTP transferase" evidence="9">
    <location>
        <begin position="205"/>
        <end position="350"/>
    </location>
</feature>
<dbReference type="EMBL" id="FOOT01000002">
    <property type="protein sequence ID" value="SFG40145.1"/>
    <property type="molecule type" value="Genomic_DNA"/>
</dbReference>
<dbReference type="SUPFAM" id="SSF53448">
    <property type="entry name" value="Nucleotide-diphospho-sugar transferases"/>
    <property type="match status" value="1"/>
</dbReference>
<evidence type="ECO:0000256" key="1">
    <source>
        <dbReference type="ARBA" id="ARBA00022490"/>
    </source>
</evidence>
<comment type="domain">
    <text evidence="8">The N-terminal domain determines nucleotide recognition and specific binding, while the C-terminal domain determines the specific binding to the target protein.</text>
</comment>
<dbReference type="AlphaFoldDB" id="A0A1I2RHL2"/>
<gene>
    <name evidence="8" type="primary">mobA</name>
    <name evidence="10" type="ORF">SAMN05421739_102398</name>
</gene>
<dbReference type="CDD" id="cd02503">
    <property type="entry name" value="MobA"/>
    <property type="match status" value="1"/>
</dbReference>
<dbReference type="InterPro" id="IPR025877">
    <property type="entry name" value="MobA-like_NTP_Trfase"/>
</dbReference>
<reference evidence="11" key="1">
    <citation type="submission" date="2016-10" db="EMBL/GenBank/DDBJ databases">
        <authorList>
            <person name="Varghese N."/>
            <person name="Submissions S."/>
        </authorList>
    </citation>
    <scope>NUCLEOTIDE SEQUENCE [LARGE SCALE GENOMIC DNA]</scope>
    <source>
        <strain evidence="11">LP51</strain>
    </source>
</reference>
<dbReference type="PANTHER" id="PTHR19136">
    <property type="entry name" value="MOLYBDENUM COFACTOR GUANYLYLTRANSFERASE"/>
    <property type="match status" value="1"/>
</dbReference>